<comment type="caution">
    <text evidence="1">The sequence shown here is derived from an EMBL/GenBank/DDBJ whole genome shotgun (WGS) entry which is preliminary data.</text>
</comment>
<proteinExistence type="predicted"/>
<accession>A0ACA9MGS7</accession>
<keyword evidence="2" id="KW-1185">Reference proteome</keyword>
<name>A0ACA9MGS7_9GLOM</name>
<evidence type="ECO:0000313" key="2">
    <source>
        <dbReference type="Proteomes" id="UP000789525"/>
    </source>
</evidence>
<protein>
    <submittedName>
        <fullName evidence="1">436_t:CDS:1</fullName>
    </submittedName>
</protein>
<reference evidence="1" key="1">
    <citation type="submission" date="2021-06" db="EMBL/GenBank/DDBJ databases">
        <authorList>
            <person name="Kallberg Y."/>
            <person name="Tangrot J."/>
            <person name="Rosling A."/>
        </authorList>
    </citation>
    <scope>NUCLEOTIDE SEQUENCE</scope>
    <source>
        <strain evidence="1">CL356</strain>
    </source>
</reference>
<dbReference type="Proteomes" id="UP000789525">
    <property type="component" value="Unassembled WGS sequence"/>
</dbReference>
<feature type="non-terminal residue" evidence="1">
    <location>
        <position position="183"/>
    </location>
</feature>
<gene>
    <name evidence="1" type="ORF">ACOLOM_LOCUS6215</name>
</gene>
<organism evidence="1 2">
    <name type="scientific">Acaulospora colombiana</name>
    <dbReference type="NCBI Taxonomy" id="27376"/>
    <lineage>
        <taxon>Eukaryota</taxon>
        <taxon>Fungi</taxon>
        <taxon>Fungi incertae sedis</taxon>
        <taxon>Mucoromycota</taxon>
        <taxon>Glomeromycotina</taxon>
        <taxon>Glomeromycetes</taxon>
        <taxon>Diversisporales</taxon>
        <taxon>Acaulosporaceae</taxon>
        <taxon>Acaulospora</taxon>
    </lineage>
</organism>
<evidence type="ECO:0000313" key="1">
    <source>
        <dbReference type="EMBL" id="CAG8588019.1"/>
    </source>
</evidence>
<sequence>MQNQKHPGSDLQQRNRESPRKILLFTRIGRNNVVIVSAVRTPIGRFNGSLKKLTAPELGIVAAKGAIEKAGLKPEHIEEIYFGNVLQANQGQSPARQVAIGAVSTEATTINKVCASGMKAVILAAQNLALGDRSVMIAGGMESMSNTPYGNCAENTAKEYGISREAQDEHAIESYRRAANAWK</sequence>
<dbReference type="EMBL" id="CAJVPT010012496">
    <property type="protein sequence ID" value="CAG8588019.1"/>
    <property type="molecule type" value="Genomic_DNA"/>
</dbReference>